<evidence type="ECO:0000256" key="1">
    <source>
        <dbReference type="SAM" id="Coils"/>
    </source>
</evidence>
<feature type="coiled-coil region" evidence="1">
    <location>
        <begin position="36"/>
        <end position="70"/>
    </location>
</feature>
<organism evidence="2 3">
    <name type="scientific">Meloidogyne enterolobii</name>
    <name type="common">Root-knot nematode worm</name>
    <name type="synonym">Meloidogyne mayaguensis</name>
    <dbReference type="NCBI Taxonomy" id="390850"/>
    <lineage>
        <taxon>Eukaryota</taxon>
        <taxon>Metazoa</taxon>
        <taxon>Ecdysozoa</taxon>
        <taxon>Nematoda</taxon>
        <taxon>Chromadorea</taxon>
        <taxon>Rhabditida</taxon>
        <taxon>Tylenchina</taxon>
        <taxon>Tylenchomorpha</taxon>
        <taxon>Tylenchoidea</taxon>
        <taxon>Meloidogynidae</taxon>
        <taxon>Meloidogyninae</taxon>
        <taxon>Meloidogyne</taxon>
    </lineage>
</organism>
<reference evidence="2 3" key="1">
    <citation type="submission" date="2020-08" db="EMBL/GenBank/DDBJ databases">
        <authorList>
            <person name="Koutsovoulos G."/>
            <person name="Danchin GJ E."/>
        </authorList>
    </citation>
    <scope>NUCLEOTIDE SEQUENCE [LARGE SCALE GENOMIC DNA]</scope>
</reference>
<evidence type="ECO:0000313" key="3">
    <source>
        <dbReference type="Proteomes" id="UP000580250"/>
    </source>
</evidence>
<evidence type="ECO:0000313" key="2">
    <source>
        <dbReference type="EMBL" id="CAD2186498.1"/>
    </source>
</evidence>
<dbReference type="EMBL" id="CAJEWN010000590">
    <property type="protein sequence ID" value="CAD2186498.1"/>
    <property type="molecule type" value="Genomic_DNA"/>
</dbReference>
<keyword evidence="1" id="KW-0175">Coiled coil</keyword>
<accession>A0A6V7WHM3</accession>
<dbReference type="Proteomes" id="UP000580250">
    <property type="component" value="Unassembled WGS sequence"/>
</dbReference>
<comment type="caution">
    <text evidence="2">The sequence shown here is derived from an EMBL/GenBank/DDBJ whole genome shotgun (WGS) entry which is preliminary data.</text>
</comment>
<gene>
    <name evidence="2" type="ORF">MENT_LOCUS39002</name>
</gene>
<proteinExistence type="predicted"/>
<dbReference type="AlphaFoldDB" id="A0A6V7WHM3"/>
<sequence length="138" mass="16249">MQNVLIEKKKAIDQADILKIEHKRIYDLYTIQQTEFKDMKIQNENLASENKKLKLDFENLQEENGNLKLINDSFNTKISKLTSDIEKKRMHFVKIENKINRISSQFTCCESKCINNSNLSNGTCFNGMELFVFKMMEK</sequence>
<protein>
    <submittedName>
        <fullName evidence="2">Uncharacterized protein</fullName>
    </submittedName>
</protein>
<name>A0A6V7WHM3_MELEN</name>